<dbReference type="GO" id="GO:0019867">
    <property type="term" value="C:outer membrane"/>
    <property type="evidence" value="ECO:0007669"/>
    <property type="project" value="InterPro"/>
</dbReference>
<evidence type="ECO:0000256" key="1">
    <source>
        <dbReference type="ARBA" id="ARBA00004370"/>
    </source>
</evidence>
<dbReference type="InterPro" id="IPR029052">
    <property type="entry name" value="Metallo-depent_PP-like"/>
</dbReference>
<name>A0AAN4VZD9_9BACT</name>
<dbReference type="Pfam" id="PF01103">
    <property type="entry name" value="Omp85"/>
    <property type="match status" value="1"/>
</dbReference>
<keyword evidence="8" id="KW-1185">Reference proteome</keyword>
<comment type="subcellular location">
    <subcellularLocation>
        <location evidence="1">Membrane</location>
    </subcellularLocation>
</comment>
<dbReference type="EMBL" id="BQKE01000002">
    <property type="protein sequence ID" value="GJM62879.1"/>
    <property type="molecule type" value="Genomic_DNA"/>
</dbReference>
<keyword evidence="4" id="KW-0472">Membrane</keyword>
<evidence type="ECO:0000259" key="6">
    <source>
        <dbReference type="Pfam" id="PF01103"/>
    </source>
</evidence>
<dbReference type="Gene3D" id="3.60.21.10">
    <property type="match status" value="2"/>
</dbReference>
<dbReference type="AlphaFoldDB" id="A0AAN4VZD9"/>
<feature type="domain" description="Calcineurin-like phosphoesterase" evidence="5">
    <location>
        <begin position="46"/>
        <end position="221"/>
    </location>
</feature>
<dbReference type="GO" id="GO:0016787">
    <property type="term" value="F:hydrolase activity"/>
    <property type="evidence" value="ECO:0007669"/>
    <property type="project" value="UniProtKB-KW"/>
</dbReference>
<evidence type="ECO:0000313" key="8">
    <source>
        <dbReference type="Proteomes" id="UP001310022"/>
    </source>
</evidence>
<organism evidence="7 8">
    <name type="scientific">Persicobacter diffluens</name>
    <dbReference type="NCBI Taxonomy" id="981"/>
    <lineage>
        <taxon>Bacteria</taxon>
        <taxon>Pseudomonadati</taxon>
        <taxon>Bacteroidota</taxon>
        <taxon>Cytophagia</taxon>
        <taxon>Cytophagales</taxon>
        <taxon>Persicobacteraceae</taxon>
        <taxon>Persicobacter</taxon>
    </lineage>
</organism>
<keyword evidence="3" id="KW-0378">Hydrolase</keyword>
<sequence length="1214" mass="139671">MTTLNKKRYLFIFLFFCVNIVFAQGTSYTVYLLGDGGAAKKGDPWLKELFRQIADESAPSAVVFLGDNIYPNGMPEREDEDRARTEAIIKAQIEDLKNYSTRVVMIPGNHDYAQGRRSGLERLAEQENYVNQLLGDSTFLPPGGCPDPIELTLNEDITLIVLDTQWLLYGHQDLSLDRDCECRSNEDVFLALQDIVFRNQFKQLVVVGHHPMYSHGAHGGYFPLKSHIFPFTDKVPWLYLPLPLVGSVYPLSRKAGVSPQDFGHPLNRQMRDAFQKIFAEHDALIYAAGHEHTLQHFQVGEHRYIVSGSGSKESPVKASVKKGALSSFATSERGFAKIQFFQKGKVNISYYNEMGLLYEDNYQQKVKVRPEVTDSRLMQDSITVPAATQYLAGKSRIKWMGENYREDWATPVKVPVFHLDQEKGGLKIVQRGGGMTTLSFRLEDKNGNQYVLRSIDKDPVKAVPEMLIGTIATEVVQDQISASYPYSALVVPKMADAVGIYHTNPKVVYVGNDPRFGIYQEIAADKLYLFEERPSKNSGQVESFGNHKKIISTAKVIEKLKEDNDNQVDVDFVLRNRLFDMVIGDWDRHDDQWRWVEIKSGKGHLYRPVPRDRDQVFFINEGILPRIASSRYILPKIEGFNETIRWEEGFNFNARYFDRHFLSEANQEDFQREALHIQKQLTDEVIDSALKALPDTLYQKRAAEFRTKLIARRNQLPQFAENYYQVLAKQVTILGSHKREQLRVKPFENGDTEISLHKISKKGKLRQQLYQRTFSPEETSEIRLFGMNGEDQYVFEGQGKSKTKIRVIGGEDRNLYVDSMTKPIKKNIIIYDQAENNEFEGMGHALKKRISKNPEIQRYNRREFKYDQVFPLLYAGYVPDDGVQLGGGVNWTHYGFRKEPYASKHYLVGAITSRLAFKVKYRGKYTDVIGKQDLFWDVELRAPKNSNFFGLGNKSEFSEEFSDDYYRFQYTYHRISPSFRFSLPAHMDFNLGLNYIYTDSENNSFSDDRYFVQSQSSEAIPLAFNAMNHLGPFARFQIDRRDSQSMPKKGFDLWGTASWNHNIGYDDLSYAHFAASFSLYKTLTIPKDLTLSYHIGGEHNEGTYHYLQSNKLGGKNDMRGFRRDRFWGRSSFWNNADMRLDLFDFKNSILPMTFGLTAFYDFGRIWLEDEVSGTWHRAYGGGIYLSPLDKIAFTATVGHSQESTLFFVDVGFGF</sequence>
<dbReference type="InterPro" id="IPR051558">
    <property type="entry name" value="Metallophosphoesterase_PAP"/>
</dbReference>
<keyword evidence="2" id="KW-0732">Signal</keyword>
<feature type="domain" description="Bacterial surface antigen (D15)" evidence="6">
    <location>
        <begin position="954"/>
        <end position="1171"/>
    </location>
</feature>
<evidence type="ECO:0000313" key="7">
    <source>
        <dbReference type="EMBL" id="GJM62879.1"/>
    </source>
</evidence>
<dbReference type="Proteomes" id="UP001310022">
    <property type="component" value="Unassembled WGS sequence"/>
</dbReference>
<dbReference type="Pfam" id="PF00149">
    <property type="entry name" value="Metallophos"/>
    <property type="match status" value="1"/>
</dbReference>
<evidence type="ECO:0000256" key="4">
    <source>
        <dbReference type="ARBA" id="ARBA00023136"/>
    </source>
</evidence>
<comment type="caution">
    <text evidence="7">The sequence shown here is derived from an EMBL/GenBank/DDBJ whole genome shotgun (WGS) entry which is preliminary data.</text>
</comment>
<gene>
    <name evidence="7" type="ORF">PEDI_34310</name>
</gene>
<evidence type="ECO:0000256" key="2">
    <source>
        <dbReference type="ARBA" id="ARBA00022729"/>
    </source>
</evidence>
<dbReference type="InterPro" id="IPR000184">
    <property type="entry name" value="Bac_surfAg_D15"/>
</dbReference>
<dbReference type="PANTHER" id="PTHR10161:SF14">
    <property type="entry name" value="TARTRATE-RESISTANT ACID PHOSPHATASE TYPE 5"/>
    <property type="match status" value="1"/>
</dbReference>
<evidence type="ECO:0000259" key="5">
    <source>
        <dbReference type="Pfam" id="PF00149"/>
    </source>
</evidence>
<protein>
    <recommendedName>
        <fullName evidence="9">Bacterial surface antigen (D15) domain-containing protein</fullName>
    </recommendedName>
</protein>
<evidence type="ECO:0000256" key="3">
    <source>
        <dbReference type="ARBA" id="ARBA00022801"/>
    </source>
</evidence>
<dbReference type="Gene3D" id="2.40.160.50">
    <property type="entry name" value="membrane protein fhac: a member of the omp85/tpsb transporter family"/>
    <property type="match status" value="1"/>
</dbReference>
<accession>A0AAN4VZD9</accession>
<dbReference type="SUPFAM" id="SSF56300">
    <property type="entry name" value="Metallo-dependent phosphatases"/>
    <property type="match status" value="1"/>
</dbReference>
<dbReference type="PANTHER" id="PTHR10161">
    <property type="entry name" value="TARTRATE-RESISTANT ACID PHOSPHATASE TYPE 5"/>
    <property type="match status" value="1"/>
</dbReference>
<proteinExistence type="predicted"/>
<evidence type="ECO:0008006" key="9">
    <source>
        <dbReference type="Google" id="ProtNLM"/>
    </source>
</evidence>
<dbReference type="InterPro" id="IPR004843">
    <property type="entry name" value="Calcineurin-like_PHP"/>
</dbReference>
<reference evidence="7 8" key="1">
    <citation type="submission" date="2021-12" db="EMBL/GenBank/DDBJ databases">
        <title>Genome sequencing of bacteria with rrn-lacking chromosome and rrn-plasmid.</title>
        <authorList>
            <person name="Anda M."/>
            <person name="Iwasaki W."/>
        </authorList>
    </citation>
    <scope>NUCLEOTIDE SEQUENCE [LARGE SCALE GENOMIC DNA]</scope>
    <source>
        <strain evidence="7 8">NBRC 15940</strain>
    </source>
</reference>